<name>A0ACA9N554_9GLOM</name>
<evidence type="ECO:0000313" key="2">
    <source>
        <dbReference type="Proteomes" id="UP000789366"/>
    </source>
</evidence>
<keyword evidence="2" id="KW-1185">Reference proteome</keyword>
<evidence type="ECO:0000313" key="1">
    <source>
        <dbReference type="EMBL" id="CAG8628973.1"/>
    </source>
</evidence>
<dbReference type="EMBL" id="CAJVPW010011781">
    <property type="protein sequence ID" value="CAG8628973.1"/>
    <property type="molecule type" value="Genomic_DNA"/>
</dbReference>
<comment type="caution">
    <text evidence="1">The sequence shown here is derived from an EMBL/GenBank/DDBJ whole genome shotgun (WGS) entry which is preliminary data.</text>
</comment>
<feature type="non-terminal residue" evidence="1">
    <location>
        <position position="371"/>
    </location>
</feature>
<gene>
    <name evidence="1" type="ORF">SPELUC_LOCUS8152</name>
</gene>
<proteinExistence type="predicted"/>
<reference evidence="1" key="1">
    <citation type="submission" date="2021-06" db="EMBL/GenBank/DDBJ databases">
        <authorList>
            <person name="Kallberg Y."/>
            <person name="Tangrot J."/>
            <person name="Rosling A."/>
        </authorList>
    </citation>
    <scope>NUCLEOTIDE SEQUENCE</scope>
    <source>
        <strain evidence="1">28 12/20/2015</strain>
    </source>
</reference>
<protein>
    <submittedName>
        <fullName evidence="1">3308_t:CDS:1</fullName>
    </submittedName>
</protein>
<accession>A0ACA9N554</accession>
<feature type="non-terminal residue" evidence="1">
    <location>
        <position position="1"/>
    </location>
</feature>
<organism evidence="1 2">
    <name type="scientific">Cetraspora pellucida</name>
    <dbReference type="NCBI Taxonomy" id="1433469"/>
    <lineage>
        <taxon>Eukaryota</taxon>
        <taxon>Fungi</taxon>
        <taxon>Fungi incertae sedis</taxon>
        <taxon>Mucoromycota</taxon>
        <taxon>Glomeromycotina</taxon>
        <taxon>Glomeromycetes</taxon>
        <taxon>Diversisporales</taxon>
        <taxon>Gigasporaceae</taxon>
        <taxon>Cetraspora</taxon>
    </lineage>
</organism>
<sequence>RSNLAIAIVYMSKEFNWNHSIQGLVSSSFYFGYITTQIIGGALTDKYGIGEGVTFPCVQSLISKWFPPQERTRAVSLLFISNFGGMLIAMPISNKLGSSKLGWESIFWVFGIVGFIWSIFWYFYGKSDPRDYSGISKEELDWILENKSTVYSEDNIGHYQSGSREHIAISDDHSILEDENDILLPKSQISLKPRYIQKIPWKLIFSRREVWAIMICQFFNSWGYFILLNWLPIFYYEYLHVDINLIGYYTALPYFSYIVIGTIAGYICDYTIYQLNIHVLTVRRSANIIGTLGISTSLLLVTYFAKTSLEGLLIMTIGFALYSVQISSANMDIAPKYAGIIYALGNTCGMVPAFFGVALTGWILEVTNNNW</sequence>
<dbReference type="Proteomes" id="UP000789366">
    <property type="component" value="Unassembled WGS sequence"/>
</dbReference>